<dbReference type="InterPro" id="IPR000837">
    <property type="entry name" value="AP-1"/>
</dbReference>
<keyword evidence="6" id="KW-0804">Transcription</keyword>
<evidence type="ECO:0000256" key="6">
    <source>
        <dbReference type="ARBA" id="ARBA00023163"/>
    </source>
</evidence>
<dbReference type="GO" id="GO:0005634">
    <property type="term" value="C:nucleus"/>
    <property type="evidence" value="ECO:0007669"/>
    <property type="project" value="TreeGrafter"/>
</dbReference>
<accession>A0A212DGM5</accession>
<dbReference type="EMBL" id="MKHE01000002">
    <property type="protein sequence ID" value="OWK17407.1"/>
    <property type="molecule type" value="Genomic_DNA"/>
</dbReference>
<protein>
    <recommendedName>
        <fullName evidence="9">Basic leucine zipper transcriptional factor ATF-like 2</fullName>
    </recommendedName>
</protein>
<dbReference type="PANTHER" id="PTHR23351">
    <property type="entry name" value="FOS TRANSCRIPTION FACTOR-RELATED"/>
    <property type="match status" value="1"/>
</dbReference>
<reference evidence="12 13" key="1">
    <citation type="journal article" date="2018" name="Mol. Genet. Genomics">
        <title>The red deer Cervus elaphus genome CerEla1.0: sequencing, annotating, genes, and chromosomes.</title>
        <authorList>
            <person name="Bana N.A."/>
            <person name="Nyiri A."/>
            <person name="Nagy J."/>
            <person name="Frank K."/>
            <person name="Nagy T."/>
            <person name="Steger V."/>
            <person name="Schiller M."/>
            <person name="Lakatos P."/>
            <person name="Sugar L."/>
            <person name="Horn P."/>
            <person name="Barta E."/>
            <person name="Orosz L."/>
        </authorList>
    </citation>
    <scope>NUCLEOTIDE SEQUENCE [LARGE SCALE GENOMIC DNA]</scope>
    <source>
        <strain evidence="12">Hungarian</strain>
    </source>
</reference>
<dbReference type="Proteomes" id="UP000242450">
    <property type="component" value="Chromosome 2"/>
</dbReference>
<dbReference type="InterPro" id="IPR046347">
    <property type="entry name" value="bZIP_sf"/>
</dbReference>
<evidence type="ECO:0000256" key="1">
    <source>
        <dbReference type="ARBA" id="ARBA00007163"/>
    </source>
</evidence>
<feature type="domain" description="BZIP" evidence="11">
    <location>
        <begin position="5"/>
        <end position="58"/>
    </location>
</feature>
<dbReference type="FunFam" id="1.20.5.170:FF:000080">
    <property type="entry name" value="Basic leucine zipper transcriptional factor ATF-like 2"/>
    <property type="match status" value="1"/>
</dbReference>
<keyword evidence="2" id="KW-0221">Differentiation</keyword>
<organism evidence="12 13">
    <name type="scientific">Cervus elaphus hippelaphus</name>
    <name type="common">European red deer</name>
    <dbReference type="NCBI Taxonomy" id="46360"/>
    <lineage>
        <taxon>Eukaryota</taxon>
        <taxon>Metazoa</taxon>
        <taxon>Chordata</taxon>
        <taxon>Craniata</taxon>
        <taxon>Vertebrata</taxon>
        <taxon>Euteleostomi</taxon>
        <taxon>Mammalia</taxon>
        <taxon>Eutheria</taxon>
        <taxon>Laurasiatheria</taxon>
        <taxon>Artiodactyla</taxon>
        <taxon>Ruminantia</taxon>
        <taxon>Pecora</taxon>
        <taxon>Cervidae</taxon>
        <taxon>Cervinae</taxon>
        <taxon>Cervus</taxon>
    </lineage>
</organism>
<dbReference type="Gene3D" id="1.20.5.170">
    <property type="match status" value="1"/>
</dbReference>
<name>A0A212DGM5_CEREH</name>
<dbReference type="Pfam" id="PF00170">
    <property type="entry name" value="bZIP_1"/>
    <property type="match status" value="1"/>
</dbReference>
<dbReference type="GO" id="GO:0000978">
    <property type="term" value="F:RNA polymerase II cis-regulatory region sequence-specific DNA binding"/>
    <property type="evidence" value="ECO:0007669"/>
    <property type="project" value="TreeGrafter"/>
</dbReference>
<dbReference type="AlphaFoldDB" id="A0A212DGM5"/>
<comment type="similarity">
    <text evidence="1">Belongs to the bZIP family.</text>
</comment>
<keyword evidence="3" id="KW-0805">Transcription regulation</keyword>
<evidence type="ECO:0000313" key="13">
    <source>
        <dbReference type="Proteomes" id="UP000242450"/>
    </source>
</evidence>
<keyword evidence="7" id="KW-0539">Nucleus</keyword>
<comment type="subunit">
    <text evidence="8">Heterodimer; heterodimerizes with JUN family proteins.</text>
</comment>
<evidence type="ECO:0000313" key="12">
    <source>
        <dbReference type="EMBL" id="OWK17407.1"/>
    </source>
</evidence>
<feature type="region of interest" description="Disordered" evidence="10">
    <location>
        <begin position="288"/>
        <end position="413"/>
    </location>
</feature>
<sequence length="426" mass="45004">DAEEHQRQLRKKQKNRAAAQRSRQKHTNKADALHQQHESLEKQNHALRKEIQALQAELAWWSQTLHVHERLCPLDCVSCLAPGAAGCWGQAERPPGPVPHGQHGCQEQLGLFRTPVSSPSAPQPSPDPQPAGSLGLLLSPLPSLSLGPAAVTETPAQSTSPAGSSLLRPSSKLNTLLPSPPAQAAPLEAQAGPLTLADIILPTYLCFSPQQHESLEKQNHALRKEIQALQAELAWWSQTLHVHERLCPLDCVSCLAPGAAGCWGQAERPPGPVPHGQHGCQEQLGLFRTPVSSPSAPQPSPDPQPAGSLGLLLSPLPSLSLGPAAVTETPAQSTSPAGSSLLRPSSKLNTLLPSPPAQAAPLESLRLEHPTRGKPGASPHSPSAAPGLGSLQDREHKPASSAADWQGPSPHPLLDFPLLSSAQVHF</sequence>
<evidence type="ECO:0000256" key="5">
    <source>
        <dbReference type="ARBA" id="ARBA00023159"/>
    </source>
</evidence>
<evidence type="ECO:0000256" key="7">
    <source>
        <dbReference type="ARBA" id="ARBA00023242"/>
    </source>
</evidence>
<evidence type="ECO:0000256" key="8">
    <source>
        <dbReference type="ARBA" id="ARBA00064452"/>
    </source>
</evidence>
<feature type="compositionally biased region" description="Polar residues" evidence="10">
    <location>
        <begin position="329"/>
        <end position="349"/>
    </location>
</feature>
<evidence type="ECO:0000256" key="3">
    <source>
        <dbReference type="ARBA" id="ARBA00023015"/>
    </source>
</evidence>
<keyword evidence="13" id="KW-1185">Reference proteome</keyword>
<evidence type="ECO:0000256" key="2">
    <source>
        <dbReference type="ARBA" id="ARBA00022782"/>
    </source>
</evidence>
<feature type="compositionally biased region" description="Low complexity" evidence="10">
    <location>
        <begin position="130"/>
        <end position="150"/>
    </location>
</feature>
<feature type="non-terminal residue" evidence="12">
    <location>
        <position position="1"/>
    </location>
</feature>
<feature type="region of interest" description="Disordered" evidence="10">
    <location>
        <begin position="113"/>
        <end position="181"/>
    </location>
</feature>
<feature type="compositionally biased region" description="Low complexity" evidence="10">
    <location>
        <begin position="373"/>
        <end position="390"/>
    </location>
</feature>
<feature type="region of interest" description="Disordered" evidence="10">
    <location>
        <begin position="1"/>
        <end position="36"/>
    </location>
</feature>
<feature type="compositionally biased region" description="Polar residues" evidence="10">
    <location>
        <begin position="154"/>
        <end position="174"/>
    </location>
</feature>
<evidence type="ECO:0000256" key="9">
    <source>
        <dbReference type="ARBA" id="ARBA00074031"/>
    </source>
</evidence>
<dbReference type="InterPro" id="IPR004827">
    <property type="entry name" value="bZIP"/>
</dbReference>
<gene>
    <name evidence="12" type="ORF">Celaphus_00013302</name>
</gene>
<dbReference type="SMART" id="SM00338">
    <property type="entry name" value="BRLZ"/>
    <property type="match status" value="1"/>
</dbReference>
<dbReference type="PROSITE" id="PS50217">
    <property type="entry name" value="BZIP"/>
    <property type="match status" value="1"/>
</dbReference>
<keyword evidence="4" id="KW-0238">DNA-binding</keyword>
<keyword evidence="5" id="KW-0010">Activator</keyword>
<dbReference type="OrthoDB" id="295274at2759"/>
<dbReference type="SUPFAM" id="SSF57959">
    <property type="entry name" value="Leucine zipper domain"/>
    <property type="match status" value="1"/>
</dbReference>
<comment type="caution">
    <text evidence="12">The sequence shown here is derived from an EMBL/GenBank/DDBJ whole genome shotgun (WGS) entry which is preliminary data.</text>
</comment>
<evidence type="ECO:0000259" key="11">
    <source>
        <dbReference type="PROSITE" id="PS50217"/>
    </source>
</evidence>
<proteinExistence type="inferred from homology"/>
<dbReference type="CDD" id="cd14701">
    <property type="entry name" value="bZIP_BATF"/>
    <property type="match status" value="1"/>
</dbReference>
<dbReference type="GO" id="GO:0030154">
    <property type="term" value="P:cell differentiation"/>
    <property type="evidence" value="ECO:0007669"/>
    <property type="project" value="UniProtKB-KW"/>
</dbReference>
<dbReference type="GO" id="GO:0000981">
    <property type="term" value="F:DNA-binding transcription factor activity, RNA polymerase II-specific"/>
    <property type="evidence" value="ECO:0007669"/>
    <property type="project" value="TreeGrafter"/>
</dbReference>
<dbReference type="PROSITE" id="PS00036">
    <property type="entry name" value="BZIP_BASIC"/>
    <property type="match status" value="1"/>
</dbReference>
<feature type="compositionally biased region" description="Low complexity" evidence="10">
    <location>
        <begin position="305"/>
        <end position="325"/>
    </location>
</feature>
<dbReference type="PANTHER" id="PTHR23351:SF11">
    <property type="entry name" value="BASIC LEUCINE ZIPPER TRANSCRIPTIONAL FACTOR ATF-LIKE 2"/>
    <property type="match status" value="1"/>
</dbReference>
<evidence type="ECO:0000256" key="10">
    <source>
        <dbReference type="SAM" id="MobiDB-lite"/>
    </source>
</evidence>
<evidence type="ECO:0000256" key="4">
    <source>
        <dbReference type="ARBA" id="ARBA00023125"/>
    </source>
</evidence>